<sequence>MSVYTQYKNIKVLHECDSAPVIAYFDSHTLGFWRGIISSLLNTSLNQQGALEAARLGDNCGESSNKGEQR</sequence>
<evidence type="ECO:0000313" key="1">
    <source>
        <dbReference type="EMBL" id="KAG8195413.1"/>
    </source>
</evidence>
<evidence type="ECO:0000313" key="2">
    <source>
        <dbReference type="Proteomes" id="UP000827092"/>
    </source>
</evidence>
<dbReference type="AlphaFoldDB" id="A0AAV6VH67"/>
<comment type="caution">
    <text evidence="1">The sequence shown here is derived from an EMBL/GenBank/DDBJ whole genome shotgun (WGS) entry which is preliminary data.</text>
</comment>
<keyword evidence="2" id="KW-1185">Reference proteome</keyword>
<protein>
    <submittedName>
        <fullName evidence="1">Uncharacterized protein</fullName>
    </submittedName>
</protein>
<name>A0AAV6VH67_9ARAC</name>
<gene>
    <name evidence="1" type="ORF">JTE90_013871</name>
</gene>
<dbReference type="Proteomes" id="UP000827092">
    <property type="component" value="Unassembled WGS sequence"/>
</dbReference>
<proteinExistence type="predicted"/>
<reference evidence="1 2" key="1">
    <citation type="journal article" date="2022" name="Nat. Ecol. Evol.">
        <title>A masculinizing supergene underlies an exaggerated male reproductive morph in a spider.</title>
        <authorList>
            <person name="Hendrickx F."/>
            <person name="De Corte Z."/>
            <person name="Sonet G."/>
            <person name="Van Belleghem S.M."/>
            <person name="Kostlbacher S."/>
            <person name="Vangestel C."/>
        </authorList>
    </citation>
    <scope>NUCLEOTIDE SEQUENCE [LARGE SCALE GENOMIC DNA]</scope>
    <source>
        <strain evidence="1">W744_W776</strain>
    </source>
</reference>
<organism evidence="1 2">
    <name type="scientific">Oedothorax gibbosus</name>
    <dbReference type="NCBI Taxonomy" id="931172"/>
    <lineage>
        <taxon>Eukaryota</taxon>
        <taxon>Metazoa</taxon>
        <taxon>Ecdysozoa</taxon>
        <taxon>Arthropoda</taxon>
        <taxon>Chelicerata</taxon>
        <taxon>Arachnida</taxon>
        <taxon>Araneae</taxon>
        <taxon>Araneomorphae</taxon>
        <taxon>Entelegynae</taxon>
        <taxon>Araneoidea</taxon>
        <taxon>Linyphiidae</taxon>
        <taxon>Erigoninae</taxon>
        <taxon>Oedothorax</taxon>
    </lineage>
</organism>
<accession>A0AAV6VH67</accession>
<dbReference type="EMBL" id="JAFNEN010000088">
    <property type="protein sequence ID" value="KAG8195413.1"/>
    <property type="molecule type" value="Genomic_DNA"/>
</dbReference>